<sequence length="75" mass="8348">MGLPWKGFSMKFYIPSGSAGLHESTGLEEALKEMIADYSTCHGFGDDLKYTIDQVNTFSSQETKAVSKKKQRHST</sequence>
<dbReference type="Proteomes" id="UP000073492">
    <property type="component" value="Unassembled WGS sequence"/>
</dbReference>
<reference evidence="1 2" key="1">
    <citation type="submission" date="2015-07" db="EMBL/GenBank/DDBJ databases">
        <title>Comparative genomics of the Sigatoka disease complex on banana suggests a link between parallel evolutionary changes in Pseudocercospora fijiensis and Pseudocercospora eumusae and increased virulence on the banana host.</title>
        <authorList>
            <person name="Chang T.-C."/>
            <person name="Salvucci A."/>
            <person name="Crous P.W."/>
            <person name="Stergiopoulos I."/>
        </authorList>
    </citation>
    <scope>NUCLEOTIDE SEQUENCE [LARGE SCALE GENOMIC DNA]</scope>
    <source>
        <strain evidence="1 2">CBS 116634</strain>
    </source>
</reference>
<dbReference type="EMBL" id="LFZO01000852">
    <property type="protein sequence ID" value="KXS96059.1"/>
    <property type="molecule type" value="Genomic_DNA"/>
</dbReference>
<proteinExistence type="predicted"/>
<accession>A0A139H0Y5</accession>
<comment type="caution">
    <text evidence="1">The sequence shown here is derived from an EMBL/GenBank/DDBJ whole genome shotgun (WGS) entry which is preliminary data.</text>
</comment>
<evidence type="ECO:0000313" key="1">
    <source>
        <dbReference type="EMBL" id="KXS96059.1"/>
    </source>
</evidence>
<organism evidence="1 2">
    <name type="scientific">Pseudocercospora musae</name>
    <dbReference type="NCBI Taxonomy" id="113226"/>
    <lineage>
        <taxon>Eukaryota</taxon>
        <taxon>Fungi</taxon>
        <taxon>Dikarya</taxon>
        <taxon>Ascomycota</taxon>
        <taxon>Pezizomycotina</taxon>
        <taxon>Dothideomycetes</taxon>
        <taxon>Dothideomycetidae</taxon>
        <taxon>Mycosphaerellales</taxon>
        <taxon>Mycosphaerellaceae</taxon>
        <taxon>Pseudocercospora</taxon>
    </lineage>
</organism>
<gene>
    <name evidence="1" type="ORF">AC579_6356</name>
</gene>
<keyword evidence="2" id="KW-1185">Reference proteome</keyword>
<dbReference type="AlphaFoldDB" id="A0A139H0Y5"/>
<protein>
    <submittedName>
        <fullName evidence="1">Uncharacterized protein</fullName>
    </submittedName>
</protein>
<name>A0A139H0Y5_9PEZI</name>
<evidence type="ECO:0000313" key="2">
    <source>
        <dbReference type="Proteomes" id="UP000073492"/>
    </source>
</evidence>